<protein>
    <submittedName>
        <fullName evidence="1">DUF1643 domain-containing protein</fullName>
    </submittedName>
</protein>
<dbReference type="EMBL" id="JBHTEC010000004">
    <property type="protein sequence ID" value="MFD0287751.1"/>
    <property type="molecule type" value="Genomic_DNA"/>
</dbReference>
<dbReference type="Proteomes" id="UP001596957">
    <property type="component" value="Unassembled WGS sequence"/>
</dbReference>
<keyword evidence="2" id="KW-1185">Reference proteome</keyword>
<dbReference type="InterPro" id="IPR012441">
    <property type="entry name" value="DUF1643"/>
</dbReference>
<organism evidence="1 2">
    <name type="scientific">Streptomyces lutosisoli</name>
    <dbReference type="NCBI Taxonomy" id="2665721"/>
    <lineage>
        <taxon>Bacteria</taxon>
        <taxon>Bacillati</taxon>
        <taxon>Actinomycetota</taxon>
        <taxon>Actinomycetes</taxon>
        <taxon>Kitasatosporales</taxon>
        <taxon>Streptomycetaceae</taxon>
        <taxon>Streptomyces</taxon>
    </lineage>
</organism>
<evidence type="ECO:0000313" key="2">
    <source>
        <dbReference type="Proteomes" id="UP001596957"/>
    </source>
</evidence>
<dbReference type="RefSeq" id="WP_381255920.1">
    <property type="nucleotide sequence ID" value="NZ_JBHTBI010000014.1"/>
</dbReference>
<proteinExistence type="predicted"/>
<sequence length="309" mass="33665">MPTTRKRTADIQRTASLSDCGAYRYLLVREWADSGRTAVFVLLNPSTADADRDDATTRRCIRYAQDWGCSGAWIVNLYAWRATRPAALWTADDPVGPGNDKFLRAAASTATDSGGPLVAGWGTEARPDRISAVLNLPGLESLSALAVTQSGQPHHPLRLDQTLTPKPWTPPGTPVFPVTTRRVEPLPQLDVVLNRPGLPAVRLGPYYYPSVAHSVATSLRQQMRNTQHVPGTVVTVQPHRGADHLDPRVPIDPCALADLMDDDPHGDGSGHYFPGLFTRLYAQEGCERASDIWSRACTAREVSRNGVDA</sequence>
<name>A0ABW2VT99_9ACTN</name>
<comment type="caution">
    <text evidence="1">The sequence shown here is derived from an EMBL/GenBank/DDBJ whole genome shotgun (WGS) entry which is preliminary data.</text>
</comment>
<reference evidence="2" key="1">
    <citation type="journal article" date="2019" name="Int. J. Syst. Evol. Microbiol.">
        <title>The Global Catalogue of Microorganisms (GCM) 10K type strain sequencing project: providing services to taxonomists for standard genome sequencing and annotation.</title>
        <authorList>
            <consortium name="The Broad Institute Genomics Platform"/>
            <consortium name="The Broad Institute Genome Sequencing Center for Infectious Disease"/>
            <person name="Wu L."/>
            <person name="Ma J."/>
        </authorList>
    </citation>
    <scope>NUCLEOTIDE SEQUENCE [LARGE SCALE GENOMIC DNA]</scope>
    <source>
        <strain evidence="2">CGMCC 4.7198</strain>
    </source>
</reference>
<gene>
    <name evidence="1" type="ORF">ACFQZP_40230</name>
</gene>
<dbReference type="Pfam" id="PF07799">
    <property type="entry name" value="DUF1643"/>
    <property type="match status" value="1"/>
</dbReference>
<accession>A0ABW2VT99</accession>
<evidence type="ECO:0000313" key="1">
    <source>
        <dbReference type="EMBL" id="MFD0287751.1"/>
    </source>
</evidence>